<reference evidence="2" key="1">
    <citation type="submission" date="2021-05" db="EMBL/GenBank/DDBJ databases">
        <authorList>
            <person name="Alioto T."/>
            <person name="Alioto T."/>
            <person name="Gomez Garrido J."/>
        </authorList>
    </citation>
    <scope>NUCLEOTIDE SEQUENCE</scope>
</reference>
<dbReference type="InterPro" id="IPR000238">
    <property type="entry name" value="RbfA"/>
</dbReference>
<feature type="region of interest" description="Disordered" evidence="1">
    <location>
        <begin position="269"/>
        <end position="288"/>
    </location>
</feature>
<name>A0A8D8LXU6_9HEMI</name>
<evidence type="ECO:0000256" key="1">
    <source>
        <dbReference type="SAM" id="MobiDB-lite"/>
    </source>
</evidence>
<accession>A0A8D8LXU6</accession>
<protein>
    <submittedName>
        <fullName evidence="2">Ribosome-binding factor A, mitochondrial</fullName>
    </submittedName>
</protein>
<dbReference type="InterPro" id="IPR039212">
    <property type="entry name" value="RBFA_mitochondrial"/>
</dbReference>
<dbReference type="Pfam" id="PF02033">
    <property type="entry name" value="RBFA"/>
    <property type="match status" value="1"/>
</dbReference>
<dbReference type="InterPro" id="IPR023799">
    <property type="entry name" value="RbfA_dom_sf"/>
</dbReference>
<dbReference type="SUPFAM" id="SSF89919">
    <property type="entry name" value="Ribosome-binding factor A, RbfA"/>
    <property type="match status" value="1"/>
</dbReference>
<dbReference type="PANTHER" id="PTHR14725:SF0">
    <property type="entry name" value="RIBOSOME-BINDING FACTOR A, MITOCHONDRIAL-RELATED"/>
    <property type="match status" value="1"/>
</dbReference>
<dbReference type="InterPro" id="IPR015946">
    <property type="entry name" value="KH_dom-like_a/b"/>
</dbReference>
<dbReference type="GO" id="GO:0006364">
    <property type="term" value="P:rRNA processing"/>
    <property type="evidence" value="ECO:0007669"/>
    <property type="project" value="InterPro"/>
</dbReference>
<dbReference type="AlphaFoldDB" id="A0A8D8LXU6"/>
<proteinExistence type="predicted"/>
<sequence length="351" mass="40446">MYSTILKTRFCFVQHNLFHTSTSQCQKNRQLAAAFIKMSDKFGQSKGKRKKEYFAANVSRPDAVVKSVIQEKRKRFVRRENTLNKVFMSHITDFLSSGKDVSEQMLGKGFEISNVKVSPDFQILYIFWTATEEQLDNGIQELLDTFAAPIRDQLSQLRVVGNVPKIIFVKDKYRSKLADINNILNKADYGEDFQPKYPSLLNTDHMKLSNPESAEKMALEDLNEMPPMRNDVFNVDHKRIMEDIEKAVQKSKALHRTTEAGSPIILGVGETATSQGPESENQAEPPVSFVEYMKSQKILRTKLRKEKLAELIELEGQLTDKLASRIDEDKLFEEDYFDEDSDSDDEFEYRR</sequence>
<feature type="compositionally biased region" description="Polar residues" evidence="1">
    <location>
        <begin position="271"/>
        <end position="282"/>
    </location>
</feature>
<dbReference type="PANTHER" id="PTHR14725">
    <property type="entry name" value="RIBOSOME-BINDING FACTOR A, MITOCHONDRIAL-RELATED"/>
    <property type="match status" value="1"/>
</dbReference>
<evidence type="ECO:0000313" key="2">
    <source>
        <dbReference type="EMBL" id="CAG6618364.1"/>
    </source>
</evidence>
<organism evidence="2">
    <name type="scientific">Cacopsylla melanoneura</name>
    <dbReference type="NCBI Taxonomy" id="428564"/>
    <lineage>
        <taxon>Eukaryota</taxon>
        <taxon>Metazoa</taxon>
        <taxon>Ecdysozoa</taxon>
        <taxon>Arthropoda</taxon>
        <taxon>Hexapoda</taxon>
        <taxon>Insecta</taxon>
        <taxon>Pterygota</taxon>
        <taxon>Neoptera</taxon>
        <taxon>Paraneoptera</taxon>
        <taxon>Hemiptera</taxon>
        <taxon>Sternorrhyncha</taxon>
        <taxon>Psylloidea</taxon>
        <taxon>Psyllidae</taxon>
        <taxon>Psyllinae</taxon>
        <taxon>Cacopsylla</taxon>
    </lineage>
</organism>
<dbReference type="Gene3D" id="3.30.300.20">
    <property type="match status" value="1"/>
</dbReference>
<dbReference type="EMBL" id="HBUF01041960">
    <property type="protein sequence ID" value="CAG6618364.1"/>
    <property type="molecule type" value="Transcribed_RNA"/>
</dbReference>